<dbReference type="GO" id="GO:0071972">
    <property type="term" value="F:peptidoglycan L,D-transpeptidase activity"/>
    <property type="evidence" value="ECO:0007669"/>
    <property type="project" value="TreeGrafter"/>
</dbReference>
<evidence type="ECO:0000313" key="12">
    <source>
        <dbReference type="EMBL" id="RJF70356.1"/>
    </source>
</evidence>
<evidence type="ECO:0000256" key="8">
    <source>
        <dbReference type="SAM" id="Coils"/>
    </source>
</evidence>
<sequence>MPRLRTAALCAVAASLAFTLPAGDAVAKRAKAAPVEAVAPREAGEPIMAIVSIKSQRVTLYDSEGWILRAPVSTGTTGRETPAGIFAIVEKDRDHRSTMYDDAWMPHMQRITWNGIALHGGPLPGYAASHGCVRMPFGFADKLFDQTRIGMRVIISPDDAAPVDISHPALLQPKPEAIAAAPGRVATAAREAEEAASAADEAKKAAAVAARELAPLKATLAKLQKQKAAAEAGLKRADRQLAGAKTDDAKARAEEAQQKAAQQVGEAAAQLEAAKADAESKRAVVDATKEAAKVAQAKKTETARLATDAKLALEPVSIYISRDTQKLYVRRNTHKPAPDGGGEVFDTSIEVPVTIRDPDRPIGTHIFTAMARSGDGLRWSAVSIDGPGTATEALDRISIPQEVLDRIGPTALPRSSIVISDEPLSAETNYRTEFVAVLSHQPQGGFITRKPTPPVMVADRNDGWDDNFFGGMFGRDPEPPMDPRQRRRGGGRAYYPQQQPQWGGWQSW</sequence>
<gene>
    <name evidence="12" type="ORF">D4Q52_17520</name>
</gene>
<feature type="signal peptide" evidence="10">
    <location>
        <begin position="1"/>
        <end position="22"/>
    </location>
</feature>
<evidence type="ECO:0000256" key="7">
    <source>
        <dbReference type="PROSITE-ProRule" id="PRU01373"/>
    </source>
</evidence>
<keyword evidence="10" id="KW-0732">Signal</keyword>
<dbReference type="PANTHER" id="PTHR30582:SF2">
    <property type="entry name" value="L,D-TRANSPEPTIDASE YCIB-RELATED"/>
    <property type="match status" value="1"/>
</dbReference>
<evidence type="ECO:0000259" key="11">
    <source>
        <dbReference type="PROSITE" id="PS52029"/>
    </source>
</evidence>
<feature type="chain" id="PRO_5019449128" evidence="10">
    <location>
        <begin position="23"/>
        <end position="508"/>
    </location>
</feature>
<evidence type="ECO:0000256" key="3">
    <source>
        <dbReference type="ARBA" id="ARBA00022679"/>
    </source>
</evidence>
<evidence type="ECO:0000256" key="4">
    <source>
        <dbReference type="ARBA" id="ARBA00022960"/>
    </source>
</evidence>
<comment type="pathway">
    <text evidence="1 7">Cell wall biogenesis; peptidoglycan biosynthesis.</text>
</comment>
<keyword evidence="4 7" id="KW-0133">Cell shape</keyword>
<evidence type="ECO:0000256" key="6">
    <source>
        <dbReference type="ARBA" id="ARBA00023316"/>
    </source>
</evidence>
<dbReference type="GO" id="GO:0005576">
    <property type="term" value="C:extracellular region"/>
    <property type="evidence" value="ECO:0007669"/>
    <property type="project" value="TreeGrafter"/>
</dbReference>
<dbReference type="InterPro" id="IPR005490">
    <property type="entry name" value="LD_TPept_cat_dom"/>
</dbReference>
<dbReference type="OrthoDB" id="463216at2"/>
<dbReference type="GO" id="GO:0071555">
    <property type="term" value="P:cell wall organization"/>
    <property type="evidence" value="ECO:0007669"/>
    <property type="project" value="UniProtKB-UniRule"/>
</dbReference>
<dbReference type="Gene3D" id="2.40.440.10">
    <property type="entry name" value="L,D-transpeptidase catalytic domain-like"/>
    <property type="match status" value="1"/>
</dbReference>
<dbReference type="NCBIfam" id="NF004785">
    <property type="entry name" value="PRK06132.1-2"/>
    <property type="match status" value="1"/>
</dbReference>
<dbReference type="PANTHER" id="PTHR30582">
    <property type="entry name" value="L,D-TRANSPEPTIDASE"/>
    <property type="match status" value="1"/>
</dbReference>
<comment type="similarity">
    <text evidence="2">Belongs to the YkuD family.</text>
</comment>
<evidence type="ECO:0000256" key="10">
    <source>
        <dbReference type="SAM" id="SignalP"/>
    </source>
</evidence>
<evidence type="ECO:0000313" key="13">
    <source>
        <dbReference type="Proteomes" id="UP000285523"/>
    </source>
</evidence>
<comment type="caution">
    <text evidence="12">The sequence shown here is derived from an EMBL/GenBank/DDBJ whole genome shotgun (WGS) entry which is preliminary data.</text>
</comment>
<dbReference type="NCBIfam" id="NF009120">
    <property type="entry name" value="PRK12472.1"/>
    <property type="match status" value="1"/>
</dbReference>
<dbReference type="PROSITE" id="PS52029">
    <property type="entry name" value="LD_TPASE"/>
    <property type="match status" value="1"/>
</dbReference>
<evidence type="ECO:0000256" key="5">
    <source>
        <dbReference type="ARBA" id="ARBA00022984"/>
    </source>
</evidence>
<keyword evidence="8" id="KW-0175">Coiled coil</keyword>
<evidence type="ECO:0000256" key="9">
    <source>
        <dbReference type="SAM" id="MobiDB-lite"/>
    </source>
</evidence>
<protein>
    <submittedName>
        <fullName evidence="12">L,D-transpeptidase</fullName>
    </submittedName>
</protein>
<dbReference type="SUPFAM" id="SSF141523">
    <property type="entry name" value="L,D-transpeptidase catalytic domain-like"/>
    <property type="match status" value="1"/>
</dbReference>
<feature type="compositionally biased region" description="Low complexity" evidence="9">
    <location>
        <begin position="493"/>
        <end position="508"/>
    </location>
</feature>
<dbReference type="InterPro" id="IPR050979">
    <property type="entry name" value="LD-transpeptidase"/>
</dbReference>
<dbReference type="UniPathway" id="UPA00219"/>
<dbReference type="Proteomes" id="UP000285523">
    <property type="component" value="Unassembled WGS sequence"/>
</dbReference>
<feature type="active site" description="Nucleophile" evidence="7">
    <location>
        <position position="132"/>
    </location>
</feature>
<feature type="domain" description="L,D-TPase catalytic" evidence="11">
    <location>
        <begin position="47"/>
        <end position="156"/>
    </location>
</feature>
<dbReference type="GO" id="GO:0018104">
    <property type="term" value="P:peptidoglycan-protein cross-linking"/>
    <property type="evidence" value="ECO:0007669"/>
    <property type="project" value="TreeGrafter"/>
</dbReference>
<dbReference type="AlphaFoldDB" id="A0A418V2R1"/>
<evidence type="ECO:0000256" key="1">
    <source>
        <dbReference type="ARBA" id="ARBA00004752"/>
    </source>
</evidence>
<dbReference type="PIRSF" id="PIRSF029342">
    <property type="entry name" value="UCP029342_ErfK/YbiS/YcfS/YnhG"/>
    <property type="match status" value="1"/>
</dbReference>
<keyword evidence="6 7" id="KW-0961">Cell wall biogenesis/degradation</keyword>
<dbReference type="InterPro" id="IPR038063">
    <property type="entry name" value="Transpep_catalytic_dom"/>
</dbReference>
<dbReference type="Pfam" id="PF03734">
    <property type="entry name" value="YkuD"/>
    <property type="match status" value="1"/>
</dbReference>
<dbReference type="CDD" id="cd16913">
    <property type="entry name" value="YkuD_like"/>
    <property type="match status" value="1"/>
</dbReference>
<evidence type="ECO:0000256" key="2">
    <source>
        <dbReference type="ARBA" id="ARBA00005992"/>
    </source>
</evidence>
<dbReference type="FunFam" id="2.40.440.10:FF:000006">
    <property type="entry name" value="L,D-transpeptidase catalytic domain"/>
    <property type="match status" value="1"/>
</dbReference>
<dbReference type="GO" id="GO:0008360">
    <property type="term" value="P:regulation of cell shape"/>
    <property type="evidence" value="ECO:0007669"/>
    <property type="project" value="UniProtKB-UniRule"/>
</dbReference>
<keyword evidence="3" id="KW-0808">Transferase</keyword>
<dbReference type="GO" id="GO:0016740">
    <property type="term" value="F:transferase activity"/>
    <property type="evidence" value="ECO:0007669"/>
    <property type="project" value="UniProtKB-KW"/>
</dbReference>
<name>A0A418V2R1_RHOPL</name>
<dbReference type="EMBL" id="QYYD01000018">
    <property type="protein sequence ID" value="RJF70356.1"/>
    <property type="molecule type" value="Genomic_DNA"/>
</dbReference>
<organism evidence="12 13">
    <name type="scientific">Rhodopseudomonas palustris</name>
    <dbReference type="NCBI Taxonomy" id="1076"/>
    <lineage>
        <taxon>Bacteria</taxon>
        <taxon>Pseudomonadati</taxon>
        <taxon>Pseudomonadota</taxon>
        <taxon>Alphaproteobacteria</taxon>
        <taxon>Hyphomicrobiales</taxon>
        <taxon>Nitrobacteraceae</taxon>
        <taxon>Rhodopseudomonas</taxon>
    </lineage>
</organism>
<keyword evidence="5 7" id="KW-0573">Peptidoglycan synthesis</keyword>
<dbReference type="InterPro" id="IPR016915">
    <property type="entry name" value="UCP029342"/>
</dbReference>
<proteinExistence type="inferred from homology"/>
<reference evidence="12 13" key="1">
    <citation type="submission" date="2018-09" db="EMBL/GenBank/DDBJ databases">
        <title>Draft genome sequence of Rhodopseudomonas palustris 2.1.18.</title>
        <authorList>
            <person name="Robertson S.L."/>
            <person name="Meyer T.E."/>
            <person name="Kyndt J.A."/>
        </authorList>
    </citation>
    <scope>NUCLEOTIDE SEQUENCE [LARGE SCALE GENOMIC DNA]</scope>
    <source>
        <strain evidence="12 13">2.1.18</strain>
    </source>
</reference>
<accession>A0A418V2R1</accession>
<feature type="region of interest" description="Disordered" evidence="9">
    <location>
        <begin position="471"/>
        <end position="508"/>
    </location>
</feature>
<feature type="active site" description="Proton donor/acceptor" evidence="7">
    <location>
        <position position="119"/>
    </location>
</feature>
<feature type="compositionally biased region" description="Basic and acidic residues" evidence="9">
    <location>
        <begin position="475"/>
        <end position="484"/>
    </location>
</feature>
<feature type="coiled-coil region" evidence="8">
    <location>
        <begin position="185"/>
        <end position="281"/>
    </location>
</feature>